<dbReference type="PROSITE" id="PS51746">
    <property type="entry name" value="PPM_2"/>
    <property type="match status" value="1"/>
</dbReference>
<keyword evidence="1" id="KW-0378">Hydrolase</keyword>
<dbReference type="InterPro" id="IPR001932">
    <property type="entry name" value="PPM-type_phosphatase-like_dom"/>
</dbReference>
<dbReference type="SMART" id="SM00331">
    <property type="entry name" value="PP2C_SIG"/>
    <property type="match status" value="1"/>
</dbReference>
<dbReference type="InterPro" id="IPR036457">
    <property type="entry name" value="PPM-type-like_dom_sf"/>
</dbReference>
<dbReference type="SMART" id="SM00065">
    <property type="entry name" value="GAF"/>
    <property type="match status" value="1"/>
</dbReference>
<reference evidence="3" key="2">
    <citation type="submission" date="2022-09" db="EMBL/GenBank/DDBJ databases">
        <authorList>
            <person name="Sun Q."/>
            <person name="Ohkuma M."/>
        </authorList>
    </citation>
    <scope>NUCLEOTIDE SEQUENCE</scope>
    <source>
        <strain evidence="3">JCM 3093</strain>
    </source>
</reference>
<dbReference type="InterPro" id="IPR052016">
    <property type="entry name" value="Bact_Sigma-Reg"/>
</dbReference>
<dbReference type="Proteomes" id="UP000627984">
    <property type="component" value="Unassembled WGS sequence"/>
</dbReference>
<gene>
    <name evidence="3" type="ORF">GCM10010126_45650</name>
</gene>
<feature type="domain" description="PPM-type phosphatase" evidence="2">
    <location>
        <begin position="194"/>
        <end position="412"/>
    </location>
</feature>
<comment type="caution">
    <text evidence="3">The sequence shown here is derived from an EMBL/GenBank/DDBJ whole genome shotgun (WGS) entry which is preliminary data.</text>
</comment>
<dbReference type="RefSeq" id="WP_191896522.1">
    <property type="nucleotide sequence ID" value="NZ_BMQD01000014.1"/>
</dbReference>
<dbReference type="Pfam" id="PF01590">
    <property type="entry name" value="GAF"/>
    <property type="match status" value="1"/>
</dbReference>
<dbReference type="PANTHER" id="PTHR43156:SF2">
    <property type="entry name" value="STAGE II SPORULATION PROTEIN E"/>
    <property type="match status" value="1"/>
</dbReference>
<dbReference type="InterPro" id="IPR029016">
    <property type="entry name" value="GAF-like_dom_sf"/>
</dbReference>
<organism evidence="3 4">
    <name type="scientific">Planomonospora parontospora</name>
    <dbReference type="NCBI Taxonomy" id="58119"/>
    <lineage>
        <taxon>Bacteria</taxon>
        <taxon>Bacillati</taxon>
        <taxon>Actinomycetota</taxon>
        <taxon>Actinomycetes</taxon>
        <taxon>Streptosporangiales</taxon>
        <taxon>Streptosporangiaceae</taxon>
        <taxon>Planomonospora</taxon>
    </lineage>
</organism>
<dbReference type="SUPFAM" id="SSF55781">
    <property type="entry name" value="GAF domain-like"/>
    <property type="match status" value="1"/>
</dbReference>
<dbReference type="InterPro" id="IPR003018">
    <property type="entry name" value="GAF"/>
</dbReference>
<dbReference type="EMBL" id="BMQD01000014">
    <property type="protein sequence ID" value="GGK81194.1"/>
    <property type="molecule type" value="Genomic_DNA"/>
</dbReference>
<accession>A0AA37F6I0</accession>
<dbReference type="AlphaFoldDB" id="A0AA37F6I0"/>
<evidence type="ECO:0000313" key="3">
    <source>
        <dbReference type="EMBL" id="GGK81194.1"/>
    </source>
</evidence>
<dbReference type="Gene3D" id="3.60.40.10">
    <property type="entry name" value="PPM-type phosphatase domain"/>
    <property type="match status" value="1"/>
</dbReference>
<dbReference type="SUPFAM" id="SSF81606">
    <property type="entry name" value="PP2C-like"/>
    <property type="match status" value="1"/>
</dbReference>
<evidence type="ECO:0000256" key="1">
    <source>
        <dbReference type="ARBA" id="ARBA00022801"/>
    </source>
</evidence>
<evidence type="ECO:0000259" key="2">
    <source>
        <dbReference type="PROSITE" id="PS51746"/>
    </source>
</evidence>
<evidence type="ECO:0000313" key="4">
    <source>
        <dbReference type="Proteomes" id="UP000627984"/>
    </source>
</evidence>
<dbReference type="Pfam" id="PF07228">
    <property type="entry name" value="SpoIIE"/>
    <property type="match status" value="1"/>
</dbReference>
<sequence length="431" mass="45125">MRRLEAVRRHAFLDALGDDAFDRVTSLAARIFGAPIATVTLVDDEWVWCKAARGLPPQPRRSRRAAGLYASAVTRDDVYVVPDAAADPRAAADPLVRGVPGVRFCAAAPIVTSDGRRLGSVNVMDTRSRQATAEQLASLRDLAALVAGEFELRLAASRTVAAERELRADAERLARTLQRTLLPPVLPQVPGLRAAAAYHPVSADEVGGDFYDLFPLDGDRWGFFLGDVCGKGAGAAALTSLVRYTLRAAAVYDPDPRAALANLDAVLQQEHAGSAAPPPYCTAVFGVLEPDGDGFTVTLAGGGHPPALIVRADGGVEAVHPEGGQLIGILRDPHFAQVSTRLDAGDALLLYTDGLTEARTETGSMLDEEGLTAYLAAVSPSGADGLLAAVRKLIDDLGGGVSDDTAVLALSVPGRPAAVPSQEPWCSMTTV</sequence>
<proteinExistence type="predicted"/>
<name>A0AA37F6I0_9ACTN</name>
<reference evidence="3" key="1">
    <citation type="journal article" date="2014" name="Int. J. Syst. Evol. Microbiol.">
        <title>Complete genome sequence of Corynebacterium casei LMG S-19264T (=DSM 44701T), isolated from a smear-ripened cheese.</title>
        <authorList>
            <consortium name="US DOE Joint Genome Institute (JGI-PGF)"/>
            <person name="Walter F."/>
            <person name="Albersmeier A."/>
            <person name="Kalinowski J."/>
            <person name="Ruckert C."/>
        </authorList>
    </citation>
    <scope>NUCLEOTIDE SEQUENCE</scope>
    <source>
        <strain evidence="3">JCM 3093</strain>
    </source>
</reference>
<protein>
    <recommendedName>
        <fullName evidence="2">PPM-type phosphatase domain-containing protein</fullName>
    </recommendedName>
</protein>
<dbReference type="GO" id="GO:0016791">
    <property type="term" value="F:phosphatase activity"/>
    <property type="evidence" value="ECO:0007669"/>
    <property type="project" value="TreeGrafter"/>
</dbReference>
<dbReference type="PANTHER" id="PTHR43156">
    <property type="entry name" value="STAGE II SPORULATION PROTEIN E-RELATED"/>
    <property type="match status" value="1"/>
</dbReference>
<dbReference type="Gene3D" id="3.30.450.40">
    <property type="match status" value="1"/>
</dbReference>